<dbReference type="EMBL" id="FTOQ01000006">
    <property type="protein sequence ID" value="SIS92320.1"/>
    <property type="molecule type" value="Genomic_DNA"/>
</dbReference>
<protein>
    <submittedName>
        <fullName evidence="2">Methyltransferase, FkbM family</fullName>
    </submittedName>
</protein>
<dbReference type="STRING" id="633194.SAMN05421759_106158"/>
<dbReference type="Gene3D" id="3.40.50.150">
    <property type="entry name" value="Vaccinia Virus protein VP39"/>
    <property type="match status" value="1"/>
</dbReference>
<dbReference type="InterPro" id="IPR006342">
    <property type="entry name" value="FkbM_mtfrase"/>
</dbReference>
<accession>A0A1N7N1V0</accession>
<keyword evidence="2" id="KW-0489">Methyltransferase</keyword>
<dbReference type="OrthoDB" id="5679686at2"/>
<dbReference type="RefSeq" id="WP_076448307.1">
    <property type="nucleotide sequence ID" value="NZ_FTOQ01000006.1"/>
</dbReference>
<keyword evidence="2" id="KW-0808">Transferase</keyword>
<dbReference type="PANTHER" id="PTHR34203">
    <property type="entry name" value="METHYLTRANSFERASE, FKBM FAMILY PROTEIN"/>
    <property type="match status" value="1"/>
</dbReference>
<reference evidence="3" key="1">
    <citation type="submission" date="2017-01" db="EMBL/GenBank/DDBJ databases">
        <authorList>
            <person name="Varghese N."/>
            <person name="Submissions S."/>
        </authorList>
    </citation>
    <scope>NUCLEOTIDE SEQUENCE [LARGE SCALE GENOMIC DNA]</scope>
    <source>
        <strain evidence="3">DSM 29430</strain>
    </source>
</reference>
<proteinExistence type="predicted"/>
<dbReference type="PANTHER" id="PTHR34203:SF15">
    <property type="entry name" value="SLL1173 PROTEIN"/>
    <property type="match status" value="1"/>
</dbReference>
<feature type="domain" description="Methyltransferase FkbM" evidence="1">
    <location>
        <begin position="85"/>
        <end position="234"/>
    </location>
</feature>
<dbReference type="Proteomes" id="UP000186684">
    <property type="component" value="Unassembled WGS sequence"/>
</dbReference>
<name>A0A1N7N1V0_9RHOB</name>
<evidence type="ECO:0000313" key="2">
    <source>
        <dbReference type="EMBL" id="SIS92320.1"/>
    </source>
</evidence>
<dbReference type="NCBIfam" id="TIGR01444">
    <property type="entry name" value="fkbM_fam"/>
    <property type="match status" value="1"/>
</dbReference>
<keyword evidence="3" id="KW-1185">Reference proteome</keyword>
<dbReference type="InterPro" id="IPR052514">
    <property type="entry name" value="SAM-dependent_MTase"/>
</dbReference>
<organism evidence="2 3">
    <name type="scientific">Roseivivax lentus</name>
    <dbReference type="NCBI Taxonomy" id="633194"/>
    <lineage>
        <taxon>Bacteria</taxon>
        <taxon>Pseudomonadati</taxon>
        <taxon>Pseudomonadota</taxon>
        <taxon>Alphaproteobacteria</taxon>
        <taxon>Rhodobacterales</taxon>
        <taxon>Roseobacteraceae</taxon>
        <taxon>Roseivivax</taxon>
    </lineage>
</organism>
<dbReference type="GO" id="GO:0032259">
    <property type="term" value="P:methylation"/>
    <property type="evidence" value="ECO:0007669"/>
    <property type="project" value="UniProtKB-KW"/>
</dbReference>
<dbReference type="InterPro" id="IPR029063">
    <property type="entry name" value="SAM-dependent_MTases_sf"/>
</dbReference>
<dbReference type="GO" id="GO:0008168">
    <property type="term" value="F:methyltransferase activity"/>
    <property type="evidence" value="ECO:0007669"/>
    <property type="project" value="UniProtKB-KW"/>
</dbReference>
<dbReference type="AlphaFoldDB" id="A0A1N7N1V0"/>
<sequence>MAEALAADQDSFDAAAALAAVASGSPVNFSDLTITRATLFGRPMWFATDTWRDPIQRNHRRGAFYEQPELEALRRYVPMGATFVDIGANVGNHSLFAATFLNAACVVPVEPNPRCLRLMLLTAMLNGVLERYDTRGLGIGMSDTPSGSFGLEKRDRNIGATRMLEGEGDIPVTTADAALADLTPDFIKVDVEGMEMRVLNGLRGTLARARPRMMVEVDQENYAAFDAWVAEVGYVETEVHQRYKTNKNVLIEPGDPA</sequence>
<dbReference type="Pfam" id="PF05050">
    <property type="entry name" value="Methyltransf_21"/>
    <property type="match status" value="1"/>
</dbReference>
<evidence type="ECO:0000313" key="3">
    <source>
        <dbReference type="Proteomes" id="UP000186684"/>
    </source>
</evidence>
<evidence type="ECO:0000259" key="1">
    <source>
        <dbReference type="Pfam" id="PF05050"/>
    </source>
</evidence>
<gene>
    <name evidence="2" type="ORF">SAMN05421759_106158</name>
</gene>
<dbReference type="SUPFAM" id="SSF53335">
    <property type="entry name" value="S-adenosyl-L-methionine-dependent methyltransferases"/>
    <property type="match status" value="1"/>
</dbReference>